<dbReference type="GO" id="GO:0005524">
    <property type="term" value="F:ATP binding"/>
    <property type="evidence" value="ECO:0007669"/>
    <property type="project" value="UniProtKB-KW"/>
</dbReference>
<evidence type="ECO:0000259" key="17">
    <source>
        <dbReference type="PROSITE" id="PS50109"/>
    </source>
</evidence>
<dbReference type="GO" id="GO:0005886">
    <property type="term" value="C:plasma membrane"/>
    <property type="evidence" value="ECO:0007669"/>
    <property type="project" value="UniProtKB-SubCell"/>
</dbReference>
<dbReference type="SMART" id="SM00304">
    <property type="entry name" value="HAMP"/>
    <property type="match status" value="1"/>
</dbReference>
<dbReference type="InterPro" id="IPR036097">
    <property type="entry name" value="HisK_dim/P_sf"/>
</dbReference>
<evidence type="ECO:0000256" key="3">
    <source>
        <dbReference type="ARBA" id="ARBA00012438"/>
    </source>
</evidence>
<keyword evidence="9" id="KW-0547">Nucleotide-binding</keyword>
<dbReference type="InterPro" id="IPR003660">
    <property type="entry name" value="HAMP_dom"/>
</dbReference>
<dbReference type="InterPro" id="IPR036890">
    <property type="entry name" value="HATPase_C_sf"/>
</dbReference>
<dbReference type="SUPFAM" id="SSF47384">
    <property type="entry name" value="Homodimeric domain of signal transducing histidine kinase"/>
    <property type="match status" value="1"/>
</dbReference>
<dbReference type="CDD" id="cd00082">
    <property type="entry name" value="HisKA"/>
    <property type="match status" value="1"/>
</dbReference>
<keyword evidence="6" id="KW-0597">Phosphoprotein</keyword>
<evidence type="ECO:0000256" key="5">
    <source>
        <dbReference type="ARBA" id="ARBA00022519"/>
    </source>
</evidence>
<evidence type="ECO:0000256" key="10">
    <source>
        <dbReference type="ARBA" id="ARBA00022777"/>
    </source>
</evidence>
<evidence type="ECO:0000256" key="11">
    <source>
        <dbReference type="ARBA" id="ARBA00022840"/>
    </source>
</evidence>
<reference evidence="19 20" key="1">
    <citation type="submission" date="2018-09" db="EMBL/GenBank/DDBJ databases">
        <title>The complete genome sequence of Neokomagataea tanensis NBRC 106556(T).</title>
        <authorList>
            <person name="Chua K.-O."/>
            <person name="See-Too W.-S."/>
            <person name="Hong K.-W."/>
            <person name="Yin W.-F."/>
            <person name="Chan K.-G."/>
        </authorList>
    </citation>
    <scope>NUCLEOTIDE SEQUENCE [LARGE SCALE GENOMIC DNA]</scope>
    <source>
        <strain evidence="20">AH13 \ NBRC 106556</strain>
    </source>
</reference>
<name>A0A4Y6V4U9_9PROT</name>
<dbReference type="Gene3D" id="1.10.287.130">
    <property type="match status" value="1"/>
</dbReference>
<feature type="compositionally biased region" description="Low complexity" evidence="15">
    <location>
        <begin position="132"/>
        <end position="148"/>
    </location>
</feature>
<dbReference type="GO" id="GO:0000155">
    <property type="term" value="F:phosphorelay sensor kinase activity"/>
    <property type="evidence" value="ECO:0007669"/>
    <property type="project" value="InterPro"/>
</dbReference>
<evidence type="ECO:0000256" key="7">
    <source>
        <dbReference type="ARBA" id="ARBA00022679"/>
    </source>
</evidence>
<dbReference type="RefSeq" id="WP_141492215.1">
    <property type="nucleotide sequence ID" value="NZ_CP032485.1"/>
</dbReference>
<dbReference type="SUPFAM" id="SSF55874">
    <property type="entry name" value="ATPase domain of HSP90 chaperone/DNA topoisomerase II/histidine kinase"/>
    <property type="match status" value="1"/>
</dbReference>
<dbReference type="InterPro" id="IPR003594">
    <property type="entry name" value="HATPase_dom"/>
</dbReference>
<keyword evidence="7" id="KW-0808">Transferase</keyword>
<evidence type="ECO:0000256" key="8">
    <source>
        <dbReference type="ARBA" id="ARBA00022692"/>
    </source>
</evidence>
<feature type="transmembrane region" description="Helical" evidence="16">
    <location>
        <begin position="273"/>
        <end position="291"/>
    </location>
</feature>
<dbReference type="InterPro" id="IPR004358">
    <property type="entry name" value="Sig_transdc_His_kin-like_C"/>
</dbReference>
<evidence type="ECO:0000256" key="4">
    <source>
        <dbReference type="ARBA" id="ARBA00022475"/>
    </source>
</evidence>
<feature type="transmembrane region" description="Helical" evidence="16">
    <location>
        <begin position="12"/>
        <end position="33"/>
    </location>
</feature>
<accession>A0A4Y6V4U9</accession>
<sequence length="562" mass="61726">MRLLPSSLVTRTSLLLIVGLAIVELTSLFIHAMDRLDTTERAELHNYQLQTFTIYCTFAQADPDDRAALLKELNLPDNLTVLLLKKPDPNVPNHPIPLPGRNFPAPGNRLDGRADERFQSNAPLFNGPPPGMGMEMPRPENMPMPDNMQAPQGNSPMRQENSAPPRYPFPDQDWHGPAPQNDNSGGPFMPSPPNGQRPEEMESQPNFIHSPPRETPLLIRWALLPRALYPLDAQGGSILRTRSTSLLLPDGKTWVVVRLTLDLPNPFGTPGTVIAFLITSLVGSTLIVWSIRRMMAPVETLASAAEALGRDMNSSAASLPETGPSELQRASIAFNTMARRIQRFVTDRTLMLTAIGHDLRTPITRLKLRAEFIDDDELRTKVLADLDEMEAMVSSTLAFGRDSSANEPLVSLDLRALLETIVDEAIESQPQKADSLHFTPPNSPVEIRARSVALKRALNNLILNALKYGGSAIVTLTLQNTGKKQGRHVRILIEDNGPGLSGDDLERVFEPFFRTEASRNCETGGTGLGLSIARTILRGQGGDVYLENRKEGGLRAVVTLAL</sequence>
<evidence type="ECO:0000256" key="2">
    <source>
        <dbReference type="ARBA" id="ARBA00004429"/>
    </source>
</evidence>
<dbReference type="Proteomes" id="UP000317214">
    <property type="component" value="Chromosome"/>
</dbReference>
<evidence type="ECO:0000256" key="9">
    <source>
        <dbReference type="ARBA" id="ARBA00022741"/>
    </source>
</evidence>
<keyword evidence="12 16" id="KW-1133">Transmembrane helix</keyword>
<dbReference type="PANTHER" id="PTHR44936:SF5">
    <property type="entry name" value="SENSOR HISTIDINE KINASE ENVZ"/>
    <property type="match status" value="1"/>
</dbReference>
<keyword evidence="13" id="KW-0902">Two-component regulatory system</keyword>
<dbReference type="InterPro" id="IPR050980">
    <property type="entry name" value="2C_sensor_his_kinase"/>
</dbReference>
<proteinExistence type="predicted"/>
<dbReference type="SMART" id="SM00388">
    <property type="entry name" value="HisKA"/>
    <property type="match status" value="1"/>
</dbReference>
<dbReference type="Gene3D" id="3.30.565.10">
    <property type="entry name" value="Histidine kinase-like ATPase, C-terminal domain"/>
    <property type="match status" value="1"/>
</dbReference>
<dbReference type="PROSITE" id="PS50885">
    <property type="entry name" value="HAMP"/>
    <property type="match status" value="1"/>
</dbReference>
<comment type="catalytic activity">
    <reaction evidence="1">
        <text>ATP + protein L-histidine = ADP + protein N-phospho-L-histidine.</text>
        <dbReference type="EC" id="2.7.13.3"/>
    </reaction>
</comment>
<dbReference type="Pfam" id="PF02518">
    <property type="entry name" value="HATPase_c"/>
    <property type="match status" value="1"/>
</dbReference>
<dbReference type="EMBL" id="CP032485">
    <property type="protein sequence ID" value="QDH24374.1"/>
    <property type="molecule type" value="Genomic_DNA"/>
</dbReference>
<evidence type="ECO:0000256" key="14">
    <source>
        <dbReference type="ARBA" id="ARBA00023136"/>
    </source>
</evidence>
<dbReference type="InterPro" id="IPR005467">
    <property type="entry name" value="His_kinase_dom"/>
</dbReference>
<feature type="region of interest" description="Disordered" evidence="15">
    <location>
        <begin position="95"/>
        <end position="211"/>
    </location>
</feature>
<evidence type="ECO:0000259" key="18">
    <source>
        <dbReference type="PROSITE" id="PS50885"/>
    </source>
</evidence>
<evidence type="ECO:0000256" key="12">
    <source>
        <dbReference type="ARBA" id="ARBA00022989"/>
    </source>
</evidence>
<keyword evidence="4" id="KW-1003">Cell membrane</keyword>
<gene>
    <name evidence="19" type="ORF">D5366_02855</name>
</gene>
<dbReference type="SMART" id="SM00387">
    <property type="entry name" value="HATPase_c"/>
    <property type="match status" value="1"/>
</dbReference>
<evidence type="ECO:0000256" key="13">
    <source>
        <dbReference type="ARBA" id="ARBA00023012"/>
    </source>
</evidence>
<evidence type="ECO:0000256" key="1">
    <source>
        <dbReference type="ARBA" id="ARBA00000085"/>
    </source>
</evidence>
<keyword evidence="20" id="KW-1185">Reference proteome</keyword>
<keyword evidence="5" id="KW-0997">Cell inner membrane</keyword>
<dbReference type="PROSITE" id="PS50109">
    <property type="entry name" value="HIS_KIN"/>
    <property type="match status" value="1"/>
</dbReference>
<keyword evidence="10" id="KW-0418">Kinase</keyword>
<keyword evidence="14 16" id="KW-0472">Membrane</keyword>
<evidence type="ECO:0000256" key="15">
    <source>
        <dbReference type="SAM" id="MobiDB-lite"/>
    </source>
</evidence>
<keyword evidence="8 16" id="KW-0812">Transmembrane</keyword>
<evidence type="ECO:0000256" key="6">
    <source>
        <dbReference type="ARBA" id="ARBA00022553"/>
    </source>
</evidence>
<dbReference type="InterPro" id="IPR003661">
    <property type="entry name" value="HisK_dim/P_dom"/>
</dbReference>
<feature type="domain" description="Histidine kinase" evidence="17">
    <location>
        <begin position="354"/>
        <end position="562"/>
    </location>
</feature>
<evidence type="ECO:0000313" key="20">
    <source>
        <dbReference type="Proteomes" id="UP000317214"/>
    </source>
</evidence>
<keyword evidence="11" id="KW-0067">ATP-binding</keyword>
<dbReference type="AlphaFoldDB" id="A0A4Y6V4U9"/>
<dbReference type="PRINTS" id="PR00344">
    <property type="entry name" value="BCTRLSENSOR"/>
</dbReference>
<feature type="compositionally biased region" description="Polar residues" evidence="15">
    <location>
        <begin position="149"/>
        <end position="162"/>
    </location>
</feature>
<feature type="domain" description="HAMP" evidence="18">
    <location>
        <begin position="292"/>
        <end position="346"/>
    </location>
</feature>
<dbReference type="OrthoDB" id="9804645at2"/>
<dbReference type="CDD" id="cd00075">
    <property type="entry name" value="HATPase"/>
    <property type="match status" value="1"/>
</dbReference>
<evidence type="ECO:0000313" key="19">
    <source>
        <dbReference type="EMBL" id="QDH24374.1"/>
    </source>
</evidence>
<evidence type="ECO:0000256" key="16">
    <source>
        <dbReference type="SAM" id="Phobius"/>
    </source>
</evidence>
<comment type="subcellular location">
    <subcellularLocation>
        <location evidence="2">Cell inner membrane</location>
        <topology evidence="2">Multi-pass membrane protein</topology>
    </subcellularLocation>
</comment>
<dbReference type="KEGG" id="ntn:D5366_02855"/>
<organism evidence="19 20">
    <name type="scientific">Neokomagataea tanensis</name>
    <dbReference type="NCBI Taxonomy" id="661191"/>
    <lineage>
        <taxon>Bacteria</taxon>
        <taxon>Pseudomonadati</taxon>
        <taxon>Pseudomonadota</taxon>
        <taxon>Alphaproteobacteria</taxon>
        <taxon>Acetobacterales</taxon>
        <taxon>Acetobacteraceae</taxon>
        <taxon>Neokomagataea</taxon>
    </lineage>
</organism>
<dbReference type="PANTHER" id="PTHR44936">
    <property type="entry name" value="SENSOR PROTEIN CREC"/>
    <property type="match status" value="1"/>
</dbReference>
<dbReference type="EC" id="2.7.13.3" evidence="3"/>
<dbReference type="Pfam" id="PF00672">
    <property type="entry name" value="HAMP"/>
    <property type="match status" value="1"/>
</dbReference>
<protein>
    <recommendedName>
        <fullName evidence="3">histidine kinase</fullName>
        <ecNumber evidence="3">2.7.13.3</ecNumber>
    </recommendedName>
</protein>